<keyword evidence="5" id="KW-1003">Cell membrane</keyword>
<keyword evidence="16" id="KW-1185">Reference proteome</keyword>
<comment type="function">
    <text evidence="12">Necessary for flagellar biosynthesis. May be involved in translocation of the flagellum.</text>
</comment>
<keyword evidence="6" id="KW-0547">Nucleotide-binding</keyword>
<dbReference type="EMBL" id="WBOT01000001">
    <property type="protein sequence ID" value="KAB2335436.1"/>
    <property type="molecule type" value="Genomic_DNA"/>
</dbReference>
<dbReference type="OrthoDB" id="9778554at2"/>
<evidence type="ECO:0000256" key="2">
    <source>
        <dbReference type="ARBA" id="ARBA00008531"/>
    </source>
</evidence>
<dbReference type="SUPFAM" id="SSF52540">
    <property type="entry name" value="P-loop containing nucleoside triphosphate hydrolases"/>
    <property type="match status" value="1"/>
</dbReference>
<accession>A0A7V7UWY5</accession>
<evidence type="ECO:0000259" key="14">
    <source>
        <dbReference type="SMART" id="SM00962"/>
    </source>
</evidence>
<dbReference type="SMART" id="SM00962">
    <property type="entry name" value="SRP54"/>
    <property type="match status" value="1"/>
</dbReference>
<evidence type="ECO:0000256" key="1">
    <source>
        <dbReference type="ARBA" id="ARBA00004413"/>
    </source>
</evidence>
<dbReference type="GO" id="GO:0005886">
    <property type="term" value="C:plasma membrane"/>
    <property type="evidence" value="ECO:0007669"/>
    <property type="project" value="UniProtKB-SubCell"/>
</dbReference>
<evidence type="ECO:0000313" key="16">
    <source>
        <dbReference type="Proteomes" id="UP000441354"/>
    </source>
</evidence>
<comment type="subcellular location">
    <subcellularLocation>
        <location evidence="1">Cell membrane</location>
        <topology evidence="1">Peripheral membrane protein</topology>
        <orientation evidence="1">Cytoplasmic side</orientation>
    </subcellularLocation>
</comment>
<name>A0A7V7UWY5_9BACI</name>
<dbReference type="InterPro" id="IPR027417">
    <property type="entry name" value="P-loop_NTPase"/>
</dbReference>
<dbReference type="FunFam" id="3.40.50.300:FF:000695">
    <property type="entry name" value="Flagellar biosynthesis regulator FlhF"/>
    <property type="match status" value="1"/>
</dbReference>
<dbReference type="Pfam" id="PF00448">
    <property type="entry name" value="SRP54"/>
    <property type="match status" value="1"/>
</dbReference>
<evidence type="ECO:0000256" key="9">
    <source>
        <dbReference type="ARBA" id="ARBA00023134"/>
    </source>
</evidence>
<keyword evidence="11" id="KW-1006">Bacterial flagellum protein export</keyword>
<keyword evidence="7" id="KW-1005">Bacterial flagellum biogenesis</keyword>
<keyword evidence="4" id="KW-0813">Transport</keyword>
<evidence type="ECO:0000256" key="5">
    <source>
        <dbReference type="ARBA" id="ARBA00022475"/>
    </source>
</evidence>
<dbReference type="GO" id="GO:0005525">
    <property type="term" value="F:GTP binding"/>
    <property type="evidence" value="ECO:0007669"/>
    <property type="project" value="UniProtKB-UniRule"/>
</dbReference>
<protein>
    <recommendedName>
        <fullName evidence="3 13">Flagellar biosynthesis protein FlhF</fullName>
    </recommendedName>
</protein>
<keyword evidence="15" id="KW-0966">Cell projection</keyword>
<dbReference type="RefSeq" id="WP_151572076.1">
    <property type="nucleotide sequence ID" value="NZ_WBOT01000001.1"/>
</dbReference>
<dbReference type="GO" id="GO:0015031">
    <property type="term" value="P:protein transport"/>
    <property type="evidence" value="ECO:0007669"/>
    <property type="project" value="UniProtKB-KW"/>
</dbReference>
<evidence type="ECO:0000256" key="12">
    <source>
        <dbReference type="ARBA" id="ARBA00025337"/>
    </source>
</evidence>
<organism evidence="15 16">
    <name type="scientific">Bacillus mesophilum</name>
    <dbReference type="NCBI Taxonomy" id="1071718"/>
    <lineage>
        <taxon>Bacteria</taxon>
        <taxon>Bacillati</taxon>
        <taxon>Bacillota</taxon>
        <taxon>Bacilli</taxon>
        <taxon>Bacillales</taxon>
        <taxon>Bacillaceae</taxon>
        <taxon>Bacillus</taxon>
    </lineage>
</organism>
<evidence type="ECO:0000256" key="4">
    <source>
        <dbReference type="ARBA" id="ARBA00022448"/>
    </source>
</evidence>
<dbReference type="PANTHER" id="PTHR43134">
    <property type="entry name" value="SIGNAL RECOGNITION PARTICLE RECEPTOR SUBUNIT ALPHA"/>
    <property type="match status" value="1"/>
</dbReference>
<comment type="caution">
    <text evidence="15">The sequence shown here is derived from an EMBL/GenBank/DDBJ whole genome shotgun (WGS) entry which is preliminary data.</text>
</comment>
<dbReference type="GO" id="GO:0006614">
    <property type="term" value="P:SRP-dependent cotranslational protein targeting to membrane"/>
    <property type="evidence" value="ECO:0007669"/>
    <property type="project" value="UniProtKB-UniRule"/>
</dbReference>
<dbReference type="InterPro" id="IPR020006">
    <property type="entry name" value="FlhF"/>
</dbReference>
<evidence type="ECO:0000256" key="10">
    <source>
        <dbReference type="ARBA" id="ARBA00023136"/>
    </source>
</evidence>
<keyword evidence="15" id="KW-0282">Flagellum</keyword>
<keyword evidence="15" id="KW-0969">Cilium</keyword>
<dbReference type="Gene3D" id="1.20.120.1380">
    <property type="entry name" value="Flagellar FlhF biosynthesis protein, N domain"/>
    <property type="match status" value="1"/>
</dbReference>
<dbReference type="GO" id="GO:0003924">
    <property type="term" value="F:GTPase activity"/>
    <property type="evidence" value="ECO:0007669"/>
    <property type="project" value="UniProtKB-UniRule"/>
</dbReference>
<dbReference type="PANTHER" id="PTHR43134:SF3">
    <property type="entry name" value="FLAGELLAR BIOSYNTHESIS PROTEIN FLHF"/>
    <property type="match status" value="1"/>
</dbReference>
<dbReference type="AlphaFoldDB" id="A0A7V7UWY5"/>
<keyword evidence="8" id="KW-0653">Protein transport</keyword>
<evidence type="ECO:0000256" key="7">
    <source>
        <dbReference type="ARBA" id="ARBA00022795"/>
    </source>
</evidence>
<dbReference type="Proteomes" id="UP000441354">
    <property type="component" value="Unassembled WGS sequence"/>
</dbReference>
<dbReference type="CDD" id="cd17873">
    <property type="entry name" value="FlhF"/>
    <property type="match status" value="1"/>
</dbReference>
<evidence type="ECO:0000256" key="3">
    <source>
        <dbReference type="ARBA" id="ARBA00014919"/>
    </source>
</evidence>
<keyword evidence="9" id="KW-0342">GTP-binding</keyword>
<dbReference type="NCBIfam" id="TIGR03499">
    <property type="entry name" value="FlhF"/>
    <property type="match status" value="1"/>
</dbReference>
<comment type="similarity">
    <text evidence="2">Belongs to the GTP-binding SRP family.</text>
</comment>
<evidence type="ECO:0000256" key="11">
    <source>
        <dbReference type="ARBA" id="ARBA00023225"/>
    </source>
</evidence>
<evidence type="ECO:0000256" key="8">
    <source>
        <dbReference type="ARBA" id="ARBA00022927"/>
    </source>
</evidence>
<gene>
    <name evidence="15" type="primary">flhF</name>
    <name evidence="15" type="ORF">F7732_02365</name>
</gene>
<keyword evidence="10" id="KW-0472">Membrane</keyword>
<dbReference type="InterPro" id="IPR000897">
    <property type="entry name" value="SRP54_GTPase_dom"/>
</dbReference>
<dbReference type="GO" id="GO:0005047">
    <property type="term" value="F:signal recognition particle binding"/>
    <property type="evidence" value="ECO:0007669"/>
    <property type="project" value="TreeGrafter"/>
</dbReference>
<dbReference type="Gene3D" id="3.40.50.300">
    <property type="entry name" value="P-loop containing nucleotide triphosphate hydrolases"/>
    <property type="match status" value="1"/>
</dbReference>
<evidence type="ECO:0000256" key="13">
    <source>
        <dbReference type="NCBIfam" id="TIGR03499"/>
    </source>
</evidence>
<proteinExistence type="inferred from homology"/>
<feature type="domain" description="SRP54-type proteins GTP-binding" evidence="14">
    <location>
        <begin position="188"/>
        <end position="379"/>
    </location>
</feature>
<dbReference type="GO" id="GO:0044781">
    <property type="term" value="P:bacterial-type flagellum organization"/>
    <property type="evidence" value="ECO:0007669"/>
    <property type="project" value="UniProtKB-UniRule"/>
</dbReference>
<reference evidence="15 16" key="1">
    <citation type="journal article" date="2014" name="Arch. Microbiol.">
        <title>Bacillus mesophilum sp. nov., strain IITR-54T, a novel 4-chlorobiphenyl dechlorinating bacterium.</title>
        <authorList>
            <person name="Manickam N."/>
            <person name="Singh N.K."/>
            <person name="Bajaj A."/>
            <person name="Kumar R.M."/>
            <person name="Kaur G."/>
            <person name="Kaur N."/>
            <person name="Bala M."/>
            <person name="Kumar A."/>
            <person name="Mayilraj S."/>
        </authorList>
    </citation>
    <scope>NUCLEOTIDE SEQUENCE [LARGE SCALE GENOMIC DNA]</scope>
    <source>
        <strain evidence="15 16">IITR-54</strain>
    </source>
</reference>
<evidence type="ECO:0000313" key="15">
    <source>
        <dbReference type="EMBL" id="KAB2335436.1"/>
    </source>
</evidence>
<dbReference type="InterPro" id="IPR047040">
    <property type="entry name" value="FlhF__GTPase_dom"/>
</dbReference>
<evidence type="ECO:0000256" key="6">
    <source>
        <dbReference type="ARBA" id="ARBA00022741"/>
    </source>
</evidence>
<sequence length="384" mass="43543">MKVKKYVAESMPEAMKKIRSELGNDAVILNSRVIQTGGFLGFFKKQNIEVLAAADSKPEKEQKPMIKNKQSNQKDIAKFTLEGQKLPVNESHNDHILKELNDLKKLVGTMGREQNQNTAHLPAPLLRVHNLLHEQEIDQQVIFSIEQNLLEKWYASGESAEPTVEKWLESEMNEKLTNIPFGGISFQKKYVNVIGPTGVGKTTTLAKMAAECVMTHQKSVAFITADTYRIGAVEQLKTYAEILNVPLEVCYSLEEFNIAAEKFSQYDLVFIDTAGRNFRNKKYVEDLKRTIDFEHDMETFLVLSLTSKQRDMEEIYTQFSNIHIDRLVFTKADETSSYGAMFNLIYKHQKGAAYITNGQDVPDDLIYATPEAITKTIIGVDSNV</sequence>